<comment type="cofactor">
    <cofactor evidence="1">
        <name>Zn(2+)</name>
        <dbReference type="ChEBI" id="CHEBI:29105"/>
    </cofactor>
</comment>
<evidence type="ECO:0000256" key="12">
    <source>
        <dbReference type="SAM" id="MobiDB-lite"/>
    </source>
</evidence>
<evidence type="ECO:0000313" key="13">
    <source>
        <dbReference type="EMBL" id="WZJ23247.1"/>
    </source>
</evidence>
<dbReference type="RefSeq" id="WP_341744586.1">
    <property type="nucleotide sequence ID" value="NZ_CP151407.1"/>
</dbReference>
<evidence type="ECO:0000256" key="8">
    <source>
        <dbReference type="ARBA" id="ARBA00023049"/>
    </source>
</evidence>
<keyword evidence="6" id="KW-0378">Hydrolase</keyword>
<proteinExistence type="inferred from homology"/>
<dbReference type="EMBL" id="CP151407">
    <property type="protein sequence ID" value="WZJ23247.1"/>
    <property type="molecule type" value="Genomic_DNA"/>
</dbReference>
<sequence>MALPTFGMAQSFWDYPRSLWIVRGREEVKATYWAEGQFQLDGYSQICHIMRDVQANELQQMDPVLLDILRGLQGWLVASGVNRPINLHSGYRSAKTNAKTEGASKNSKHKSGRAADLSIKSIPPDYLRQVARYLNGGGVGFYPDRNFIHVDTGRVREWRG</sequence>
<protein>
    <recommendedName>
        <fullName evidence="11">Murein endopeptidase K</fullName>
    </recommendedName>
</protein>
<evidence type="ECO:0000256" key="5">
    <source>
        <dbReference type="ARBA" id="ARBA00022729"/>
    </source>
</evidence>
<comment type="pathway">
    <text evidence="2">Cell wall biogenesis; cell wall polysaccharide biosynthesis.</text>
</comment>
<evidence type="ECO:0000256" key="3">
    <source>
        <dbReference type="ARBA" id="ARBA00022670"/>
    </source>
</evidence>
<name>A0ABZ2XLJ2_9RHOO</name>
<reference evidence="13 14" key="1">
    <citation type="submission" date="2024-04" db="EMBL/GenBank/DDBJ databases">
        <title>Dissimilatory iodate-reducing microorganisms contribute to the enrichment of iodine in groundwater.</title>
        <authorList>
            <person name="Jiang Z."/>
        </authorList>
    </citation>
    <scope>NUCLEOTIDE SEQUENCE [LARGE SCALE GENOMIC DNA]</scope>
    <source>
        <strain evidence="13 14">NCP973</strain>
        <plasmid evidence="13 14">unnamed1</plasmid>
    </source>
</reference>
<evidence type="ECO:0000256" key="10">
    <source>
        <dbReference type="ARBA" id="ARBA00093448"/>
    </source>
</evidence>
<evidence type="ECO:0000256" key="1">
    <source>
        <dbReference type="ARBA" id="ARBA00001947"/>
    </source>
</evidence>
<dbReference type="PANTHER" id="PTHR37425">
    <property type="match status" value="1"/>
</dbReference>
<geneLocation type="plasmid" evidence="13 14">
    <name>unnamed1</name>
</geneLocation>
<evidence type="ECO:0000256" key="2">
    <source>
        <dbReference type="ARBA" id="ARBA00004776"/>
    </source>
</evidence>
<evidence type="ECO:0000256" key="7">
    <source>
        <dbReference type="ARBA" id="ARBA00022833"/>
    </source>
</evidence>
<evidence type="ECO:0000256" key="6">
    <source>
        <dbReference type="ARBA" id="ARBA00022801"/>
    </source>
</evidence>
<accession>A0ABZ2XLJ2</accession>
<dbReference type="Proteomes" id="UP001479520">
    <property type="component" value="Plasmid unnamed1"/>
</dbReference>
<keyword evidence="7" id="KW-0862">Zinc</keyword>
<dbReference type="Gene3D" id="3.30.1380.10">
    <property type="match status" value="1"/>
</dbReference>
<evidence type="ECO:0000256" key="4">
    <source>
        <dbReference type="ARBA" id="ARBA00022723"/>
    </source>
</evidence>
<dbReference type="Pfam" id="PF05951">
    <property type="entry name" value="Peptidase_M15_2"/>
    <property type="match status" value="1"/>
</dbReference>
<dbReference type="InterPro" id="IPR009045">
    <property type="entry name" value="Zn_M74/Hedgehog-like"/>
</dbReference>
<organism evidence="13 14">
    <name type="scientific">Azonexus hydrophilus</name>
    <dbReference type="NCBI Taxonomy" id="418702"/>
    <lineage>
        <taxon>Bacteria</taxon>
        <taxon>Pseudomonadati</taxon>
        <taxon>Pseudomonadota</taxon>
        <taxon>Betaproteobacteria</taxon>
        <taxon>Rhodocyclales</taxon>
        <taxon>Azonexaceae</taxon>
        <taxon>Azonexus</taxon>
    </lineage>
</organism>
<dbReference type="SUPFAM" id="SSF55166">
    <property type="entry name" value="Hedgehog/DD-peptidase"/>
    <property type="match status" value="1"/>
</dbReference>
<keyword evidence="8" id="KW-0482">Metalloprotease</keyword>
<feature type="compositionally biased region" description="Polar residues" evidence="12">
    <location>
        <begin position="94"/>
        <end position="105"/>
    </location>
</feature>
<keyword evidence="13" id="KW-0614">Plasmid</keyword>
<dbReference type="InterPro" id="IPR010275">
    <property type="entry name" value="MepK"/>
</dbReference>
<keyword evidence="14" id="KW-1185">Reference proteome</keyword>
<dbReference type="PANTHER" id="PTHR37425:SF1">
    <property type="entry name" value="OUTER MEMBRANE PROTEIN"/>
    <property type="match status" value="1"/>
</dbReference>
<evidence type="ECO:0000313" key="14">
    <source>
        <dbReference type="Proteomes" id="UP001479520"/>
    </source>
</evidence>
<keyword evidence="4" id="KW-0479">Metal-binding</keyword>
<evidence type="ECO:0000256" key="11">
    <source>
        <dbReference type="ARBA" id="ARBA00093666"/>
    </source>
</evidence>
<keyword evidence="9" id="KW-0961">Cell wall biogenesis/degradation</keyword>
<comment type="similarity">
    <text evidence="10">Belongs to the peptidase M15 family.</text>
</comment>
<gene>
    <name evidence="13" type="ORF">AADV58_17720</name>
</gene>
<keyword evidence="5" id="KW-0732">Signal</keyword>
<feature type="region of interest" description="Disordered" evidence="12">
    <location>
        <begin position="93"/>
        <end position="115"/>
    </location>
</feature>
<evidence type="ECO:0000256" key="9">
    <source>
        <dbReference type="ARBA" id="ARBA00023316"/>
    </source>
</evidence>
<keyword evidence="3" id="KW-0645">Protease</keyword>